<dbReference type="Pfam" id="PF19160">
    <property type="entry name" value="SPARK"/>
    <property type="match status" value="1"/>
</dbReference>
<accession>A0A8J5L7R4</accession>
<keyword evidence="1" id="KW-0732">Signal</keyword>
<dbReference type="InterPro" id="IPR043891">
    <property type="entry name" value="SPARK"/>
</dbReference>
<dbReference type="PANTHER" id="PTHR34056">
    <property type="entry name" value="GPI-ANCHORED PROTEIN"/>
    <property type="match status" value="1"/>
</dbReference>
<keyword evidence="4" id="KW-1185">Reference proteome</keyword>
<dbReference type="AlphaFoldDB" id="A0A8J5L7R4"/>
<comment type="caution">
    <text evidence="3">The sequence shown here is derived from an EMBL/GenBank/DDBJ whole genome shotgun (WGS) entry which is preliminary data.</text>
</comment>
<organism evidence="3 4">
    <name type="scientific">Zingiber officinale</name>
    <name type="common">Ginger</name>
    <name type="synonym">Amomum zingiber</name>
    <dbReference type="NCBI Taxonomy" id="94328"/>
    <lineage>
        <taxon>Eukaryota</taxon>
        <taxon>Viridiplantae</taxon>
        <taxon>Streptophyta</taxon>
        <taxon>Embryophyta</taxon>
        <taxon>Tracheophyta</taxon>
        <taxon>Spermatophyta</taxon>
        <taxon>Magnoliopsida</taxon>
        <taxon>Liliopsida</taxon>
        <taxon>Zingiberales</taxon>
        <taxon>Zingiberaceae</taxon>
        <taxon>Zingiber</taxon>
    </lineage>
</organism>
<feature type="signal peptide" evidence="1">
    <location>
        <begin position="1"/>
        <end position="15"/>
    </location>
</feature>
<dbReference type="InterPro" id="IPR040376">
    <property type="entry name" value="At4g28100-like"/>
</dbReference>
<dbReference type="PANTHER" id="PTHR34056:SF1">
    <property type="entry name" value="GPI-ANCHORED PROTEIN"/>
    <property type="match status" value="1"/>
</dbReference>
<dbReference type="OrthoDB" id="764087at2759"/>
<protein>
    <recommendedName>
        <fullName evidence="2">SPARK domain-containing protein</fullName>
    </recommendedName>
</protein>
<evidence type="ECO:0000259" key="2">
    <source>
        <dbReference type="Pfam" id="PF19160"/>
    </source>
</evidence>
<evidence type="ECO:0000313" key="3">
    <source>
        <dbReference type="EMBL" id="KAG6508505.1"/>
    </source>
</evidence>
<feature type="domain" description="SPARK" evidence="2">
    <location>
        <begin position="63"/>
        <end position="243"/>
    </location>
</feature>
<proteinExistence type="predicted"/>
<sequence>MATLPLLLLLQVSLAASSLSLLQQRHPEPASILFIPPANGTSPSSSAAATIPAFPEQSDVSGGACPLDPPADLLPSVSAACSASVSGGGGPPSRSSCCPALHAWLLAAYSATALASRPLPSSLPDFPALPDDSESCIGGVERALRHRGVELPRVNATCDAAYCFCGIRLRRLACAGAFVADAGEGRWVPTKDARRRLEKDCSRPGFGGCTRCLRTLNQLKVKEKQISSRSNKDGYAGSHGRECQLMGLTWLLSKNRTLFWPAATSVLHSITAAAGPDPNTCSLTVDDIPIAVGSDQINSDHGGGPIAVRPASLFLRLSPLLLFALIRA</sequence>
<feature type="chain" id="PRO_5035304991" description="SPARK domain-containing protein" evidence="1">
    <location>
        <begin position="16"/>
        <end position="328"/>
    </location>
</feature>
<dbReference type="EMBL" id="JACMSC010000009">
    <property type="protein sequence ID" value="KAG6508505.1"/>
    <property type="molecule type" value="Genomic_DNA"/>
</dbReference>
<reference evidence="3 4" key="1">
    <citation type="submission" date="2020-08" db="EMBL/GenBank/DDBJ databases">
        <title>Plant Genome Project.</title>
        <authorList>
            <person name="Zhang R.-G."/>
        </authorList>
    </citation>
    <scope>NUCLEOTIDE SEQUENCE [LARGE SCALE GENOMIC DNA]</scope>
    <source>
        <tissue evidence="3">Rhizome</tissue>
    </source>
</reference>
<gene>
    <name evidence="3" type="ORF">ZIOFF_033879</name>
</gene>
<name>A0A8J5L7R4_ZINOF</name>
<evidence type="ECO:0000256" key="1">
    <source>
        <dbReference type="SAM" id="SignalP"/>
    </source>
</evidence>
<evidence type="ECO:0000313" key="4">
    <source>
        <dbReference type="Proteomes" id="UP000734854"/>
    </source>
</evidence>
<dbReference type="Proteomes" id="UP000734854">
    <property type="component" value="Unassembled WGS sequence"/>
</dbReference>